<dbReference type="Gene3D" id="3.30.70.270">
    <property type="match status" value="1"/>
</dbReference>
<keyword evidence="2" id="KW-1185">Reference proteome</keyword>
<dbReference type="InterPro" id="IPR043502">
    <property type="entry name" value="DNA/RNA_pol_sf"/>
</dbReference>
<name>A0ABQ9HIH3_9NEOP</name>
<protein>
    <recommendedName>
        <fullName evidence="3">Reverse transcriptase domain-containing protein</fullName>
    </recommendedName>
</protein>
<organism evidence="1 2">
    <name type="scientific">Dryococelus australis</name>
    <dbReference type="NCBI Taxonomy" id="614101"/>
    <lineage>
        <taxon>Eukaryota</taxon>
        <taxon>Metazoa</taxon>
        <taxon>Ecdysozoa</taxon>
        <taxon>Arthropoda</taxon>
        <taxon>Hexapoda</taxon>
        <taxon>Insecta</taxon>
        <taxon>Pterygota</taxon>
        <taxon>Neoptera</taxon>
        <taxon>Polyneoptera</taxon>
        <taxon>Phasmatodea</taxon>
        <taxon>Verophasmatodea</taxon>
        <taxon>Anareolatae</taxon>
        <taxon>Phasmatidae</taxon>
        <taxon>Eurycanthinae</taxon>
        <taxon>Dryococelus</taxon>
    </lineage>
</organism>
<dbReference type="InterPro" id="IPR043128">
    <property type="entry name" value="Rev_trsase/Diguanyl_cyclase"/>
</dbReference>
<evidence type="ECO:0008006" key="3">
    <source>
        <dbReference type="Google" id="ProtNLM"/>
    </source>
</evidence>
<evidence type="ECO:0000313" key="1">
    <source>
        <dbReference type="EMBL" id="KAJ8883763.1"/>
    </source>
</evidence>
<dbReference type="Proteomes" id="UP001159363">
    <property type="component" value="Chromosome 4"/>
</dbReference>
<accession>A0ABQ9HIH3</accession>
<comment type="caution">
    <text evidence="1">The sequence shown here is derived from an EMBL/GenBank/DDBJ whole genome shotgun (WGS) entry which is preliminary data.</text>
</comment>
<reference evidence="1 2" key="1">
    <citation type="submission" date="2023-02" db="EMBL/GenBank/DDBJ databases">
        <title>LHISI_Scaffold_Assembly.</title>
        <authorList>
            <person name="Stuart O.P."/>
            <person name="Cleave R."/>
            <person name="Magrath M.J.L."/>
            <person name="Mikheyev A.S."/>
        </authorList>
    </citation>
    <scope>NUCLEOTIDE SEQUENCE [LARGE SCALE GENOMIC DNA]</scope>
    <source>
        <strain evidence="1">Daus_M_001</strain>
        <tissue evidence="1">Leg muscle</tissue>
    </source>
</reference>
<proteinExistence type="predicted"/>
<dbReference type="Gene3D" id="3.10.10.10">
    <property type="entry name" value="HIV Type 1 Reverse Transcriptase, subunit A, domain 1"/>
    <property type="match status" value="1"/>
</dbReference>
<dbReference type="EMBL" id="JARBHB010000005">
    <property type="protein sequence ID" value="KAJ8883763.1"/>
    <property type="molecule type" value="Genomic_DNA"/>
</dbReference>
<sequence>MLDEEIIVPSSSPWSAPIILVMEKTANGIKIRPVIDFSVMNQVTKRFVNPLLLINETLDMLGWSKFFTTMDCINGQSRRPRENMLFYYGRTLPLFADALWIDHLSQYFRQINE</sequence>
<dbReference type="SUPFAM" id="SSF56672">
    <property type="entry name" value="DNA/RNA polymerases"/>
    <property type="match status" value="1"/>
</dbReference>
<evidence type="ECO:0000313" key="2">
    <source>
        <dbReference type="Proteomes" id="UP001159363"/>
    </source>
</evidence>
<gene>
    <name evidence="1" type="ORF">PR048_015617</name>
</gene>